<dbReference type="Proteomes" id="UP000887579">
    <property type="component" value="Unplaced"/>
</dbReference>
<accession>A0AC34FIU1</accession>
<dbReference type="WBParaSite" id="ES5_v2.g17273.t1">
    <property type="protein sequence ID" value="ES5_v2.g17273.t1"/>
    <property type="gene ID" value="ES5_v2.g17273"/>
</dbReference>
<protein>
    <submittedName>
        <fullName evidence="2">Serine carboxypeptidase S28 family protein</fullName>
    </submittedName>
</protein>
<proteinExistence type="predicted"/>
<sequence>MSLKLAVFALFFGIFVSVNSLHISGFVNGKPLRVHLDNLLVPNSQVDLSQCPFQEQWFTQKVDHFNASDSRTYQQRYQLNNQFFNNATDSPIIFLMIGGEGTINPKWVCWQNYTYMQMAVKYNAKLIQLEHRFFGQSYPIKTSQGLGDMSVGNLKLLTSQQALQDLANFIQTYNQQQGWSNPRWVVFGGSYPGSLCAWFRAKYPDLSVGGICSSAPLWTKVDFYEYAEIMESALIDYSQKQNSSCSDNIREGFLELKSMIYTDAGRNLLNSITPPLNAGTTTFDFEATNFCSNVFSAFQGIIQYTFDAANNFTINGYGIDGLCKIMDQPVSGPPVKNVANAFFWAINEGNNGPQMNYLNNNYNDSIAPFARTSFNLSDSTDRDDYSALRGWMWLSCGMALGWLQTTENAHSIFNKMIPLSYYLQECSDIFGTEISTDYITRKVADSTEYFGYPWNYNATNVVVPNGLYDPWSALGCKVQRPDQHQFAPVTPGAAHCSDMYPARSGEPAGLEATRKIIRQEVDYYLNGEQVLTTTTRQQPQSTTTFKGQCLDVDTDCQNLKDSCKNTLYKPFMCKYCK</sequence>
<reference evidence="2" key="1">
    <citation type="submission" date="2022-11" db="UniProtKB">
        <authorList>
            <consortium name="WormBaseParasite"/>
        </authorList>
    </citation>
    <scope>IDENTIFICATION</scope>
</reference>
<organism evidence="1 2">
    <name type="scientific">Panagrolaimus sp. ES5</name>
    <dbReference type="NCBI Taxonomy" id="591445"/>
    <lineage>
        <taxon>Eukaryota</taxon>
        <taxon>Metazoa</taxon>
        <taxon>Ecdysozoa</taxon>
        <taxon>Nematoda</taxon>
        <taxon>Chromadorea</taxon>
        <taxon>Rhabditida</taxon>
        <taxon>Tylenchina</taxon>
        <taxon>Panagrolaimomorpha</taxon>
        <taxon>Panagrolaimoidea</taxon>
        <taxon>Panagrolaimidae</taxon>
        <taxon>Panagrolaimus</taxon>
    </lineage>
</organism>
<name>A0AC34FIU1_9BILA</name>
<evidence type="ECO:0000313" key="1">
    <source>
        <dbReference type="Proteomes" id="UP000887579"/>
    </source>
</evidence>
<evidence type="ECO:0000313" key="2">
    <source>
        <dbReference type="WBParaSite" id="ES5_v2.g17273.t1"/>
    </source>
</evidence>